<dbReference type="InterPro" id="IPR011249">
    <property type="entry name" value="Metalloenz_LuxS/M16"/>
</dbReference>
<name>A0ABU7IN62_9FLAO</name>
<feature type="domain" description="Peptidase M16 C-terminal" evidence="1">
    <location>
        <begin position="5"/>
        <end position="68"/>
    </location>
</feature>
<sequence>DLQAATIDDVKEFYAKYYGAKNGSLVIAGDINIEETKKLVKKWFGEIPSGPDVEELQPMPVTLTQNKSLYFEDNFAKLPELRMVIPT</sequence>
<keyword evidence="3" id="KW-1185">Reference proteome</keyword>
<proteinExistence type="predicted"/>
<feature type="non-terminal residue" evidence="2">
    <location>
        <position position="87"/>
    </location>
</feature>
<gene>
    <name evidence="2" type="ORF">V1H85_17865</name>
</gene>
<organism evidence="2 3">
    <name type="scientific">Maribacter flavus</name>
    <dbReference type="NCBI Taxonomy" id="1658664"/>
    <lineage>
        <taxon>Bacteria</taxon>
        <taxon>Pseudomonadati</taxon>
        <taxon>Bacteroidota</taxon>
        <taxon>Flavobacteriia</taxon>
        <taxon>Flavobacteriales</taxon>
        <taxon>Flavobacteriaceae</taxon>
        <taxon>Maribacter</taxon>
    </lineage>
</organism>
<dbReference type="Pfam" id="PF05193">
    <property type="entry name" value="Peptidase_M16_C"/>
    <property type="match status" value="1"/>
</dbReference>
<reference evidence="2 3" key="1">
    <citation type="submission" date="2024-01" db="EMBL/GenBank/DDBJ databases">
        <title>Maribacter spp. originated from different algae showed divergent polysaccharides utilization ability.</title>
        <authorList>
            <person name="Wang H."/>
            <person name="Wu Y."/>
        </authorList>
    </citation>
    <scope>NUCLEOTIDE SEQUENCE [LARGE SCALE GENOMIC DNA]</scope>
    <source>
        <strain evidence="2 3">KPT27_14</strain>
    </source>
</reference>
<dbReference type="Proteomes" id="UP001343698">
    <property type="component" value="Unassembled WGS sequence"/>
</dbReference>
<evidence type="ECO:0000313" key="2">
    <source>
        <dbReference type="EMBL" id="MEE1974324.1"/>
    </source>
</evidence>
<dbReference type="InterPro" id="IPR007863">
    <property type="entry name" value="Peptidase_M16_C"/>
</dbReference>
<dbReference type="RefSeq" id="WP_330072541.1">
    <property type="nucleotide sequence ID" value="NZ_JAZDDF010000068.1"/>
</dbReference>
<feature type="non-terminal residue" evidence="2">
    <location>
        <position position="1"/>
    </location>
</feature>
<comment type="caution">
    <text evidence="2">The sequence shown here is derived from an EMBL/GenBank/DDBJ whole genome shotgun (WGS) entry which is preliminary data.</text>
</comment>
<evidence type="ECO:0000313" key="3">
    <source>
        <dbReference type="Proteomes" id="UP001343698"/>
    </source>
</evidence>
<dbReference type="SUPFAM" id="SSF63411">
    <property type="entry name" value="LuxS/MPP-like metallohydrolase"/>
    <property type="match status" value="1"/>
</dbReference>
<dbReference type="Gene3D" id="3.30.830.10">
    <property type="entry name" value="Metalloenzyme, LuxS/M16 peptidase-like"/>
    <property type="match status" value="1"/>
</dbReference>
<accession>A0ABU7IN62</accession>
<evidence type="ECO:0000259" key="1">
    <source>
        <dbReference type="Pfam" id="PF05193"/>
    </source>
</evidence>
<dbReference type="EMBL" id="JAZDDF010000068">
    <property type="protein sequence ID" value="MEE1974324.1"/>
    <property type="molecule type" value="Genomic_DNA"/>
</dbReference>
<protein>
    <submittedName>
        <fullName evidence="2">Insulinase family protein</fullName>
    </submittedName>
</protein>